<name>A0A7Z9AU87_ENTHR</name>
<evidence type="ECO:0000313" key="10">
    <source>
        <dbReference type="EMBL" id="VTQ64266.1"/>
    </source>
</evidence>
<evidence type="ECO:0000259" key="9">
    <source>
        <dbReference type="PROSITE" id="PS50995"/>
    </source>
</evidence>
<accession>A0A7Z9AU87</accession>
<organism evidence="10 11">
    <name type="scientific">Enterococcus hirae</name>
    <dbReference type="NCBI Taxonomy" id="1354"/>
    <lineage>
        <taxon>Bacteria</taxon>
        <taxon>Bacillati</taxon>
        <taxon>Bacillota</taxon>
        <taxon>Bacilli</taxon>
        <taxon>Lactobacillales</taxon>
        <taxon>Enterococcaceae</taxon>
        <taxon>Enterococcus</taxon>
    </lineage>
</organism>
<gene>
    <name evidence="10" type="primary">marR_2</name>
    <name evidence="10" type="ORF">NCTC12204_01469</name>
</gene>
<evidence type="ECO:0000256" key="2">
    <source>
        <dbReference type="ARBA" id="ARBA00022490"/>
    </source>
</evidence>
<evidence type="ECO:0000256" key="3">
    <source>
        <dbReference type="ARBA" id="ARBA00023015"/>
    </source>
</evidence>
<dbReference type="PROSITE" id="PS50995">
    <property type="entry name" value="HTH_MARR_2"/>
    <property type="match status" value="1"/>
</dbReference>
<dbReference type="PRINTS" id="PR00598">
    <property type="entry name" value="HTHMARR"/>
</dbReference>
<protein>
    <recommendedName>
        <fullName evidence="7">HTH-type transcriptional regulator SarZ</fullName>
    </recommendedName>
    <alternativeName>
        <fullName evidence="8">Staphylococcal accessory regulator Z</fullName>
    </alternativeName>
</protein>
<keyword evidence="3" id="KW-0805">Transcription regulation</keyword>
<dbReference type="GO" id="GO:0003700">
    <property type="term" value="F:DNA-binding transcription factor activity"/>
    <property type="evidence" value="ECO:0007669"/>
    <property type="project" value="InterPro"/>
</dbReference>
<dbReference type="SUPFAM" id="SSF46785">
    <property type="entry name" value="Winged helix' DNA-binding domain"/>
    <property type="match status" value="1"/>
</dbReference>
<sequence length="143" mass="16448">MEDLYLENQLCFPLYAASKEIIRSYNPLLKPLDLTYTQYLVMRVLWENQQVTMKELGSLLCLDSGTLTPVIKKMADKGLLQRRRADKDERITILSLTSNGKALEEKAKDIPAKILASLPLEPDELVLLQKLSKKMLTNFREKH</sequence>
<feature type="domain" description="HTH marR-type" evidence="9">
    <location>
        <begin position="7"/>
        <end position="137"/>
    </location>
</feature>
<evidence type="ECO:0000313" key="11">
    <source>
        <dbReference type="Proteomes" id="UP000352698"/>
    </source>
</evidence>
<dbReference type="PANTHER" id="PTHR42756:SF1">
    <property type="entry name" value="TRANSCRIPTIONAL REPRESSOR OF EMRAB OPERON"/>
    <property type="match status" value="1"/>
</dbReference>
<reference evidence="10 11" key="1">
    <citation type="submission" date="2019-05" db="EMBL/GenBank/DDBJ databases">
        <authorList>
            <consortium name="Pathogen Informatics"/>
        </authorList>
    </citation>
    <scope>NUCLEOTIDE SEQUENCE [LARGE SCALE GENOMIC DNA]</scope>
    <source>
        <strain evidence="10 11">NCTC12204</strain>
    </source>
</reference>
<evidence type="ECO:0000256" key="8">
    <source>
        <dbReference type="ARBA" id="ARBA00047207"/>
    </source>
</evidence>
<dbReference type="Gene3D" id="1.10.10.10">
    <property type="entry name" value="Winged helix-like DNA-binding domain superfamily/Winged helix DNA-binding domain"/>
    <property type="match status" value="1"/>
</dbReference>
<comment type="caution">
    <text evidence="10">The sequence shown here is derived from an EMBL/GenBank/DDBJ whole genome shotgun (WGS) entry which is preliminary data.</text>
</comment>
<comment type="subcellular location">
    <subcellularLocation>
        <location evidence="1">Cytoplasm</location>
    </subcellularLocation>
</comment>
<evidence type="ECO:0000256" key="1">
    <source>
        <dbReference type="ARBA" id="ARBA00004496"/>
    </source>
</evidence>
<dbReference type="InterPro" id="IPR055166">
    <property type="entry name" value="Transc_reg_Sar_Rot_HTH"/>
</dbReference>
<evidence type="ECO:0000256" key="4">
    <source>
        <dbReference type="ARBA" id="ARBA00023125"/>
    </source>
</evidence>
<dbReference type="PANTHER" id="PTHR42756">
    <property type="entry name" value="TRANSCRIPTIONAL REGULATOR, MARR"/>
    <property type="match status" value="1"/>
</dbReference>
<keyword evidence="5" id="KW-0804">Transcription</keyword>
<dbReference type="Proteomes" id="UP000352698">
    <property type="component" value="Unassembled WGS sequence"/>
</dbReference>
<evidence type="ECO:0000256" key="7">
    <source>
        <dbReference type="ARBA" id="ARBA00047188"/>
    </source>
</evidence>
<evidence type="ECO:0000256" key="5">
    <source>
        <dbReference type="ARBA" id="ARBA00023163"/>
    </source>
</evidence>
<dbReference type="InterPro" id="IPR000835">
    <property type="entry name" value="HTH_MarR-typ"/>
</dbReference>
<dbReference type="GO" id="GO:0005737">
    <property type="term" value="C:cytoplasm"/>
    <property type="evidence" value="ECO:0007669"/>
    <property type="project" value="UniProtKB-SubCell"/>
</dbReference>
<dbReference type="GO" id="GO:0003677">
    <property type="term" value="F:DNA binding"/>
    <property type="evidence" value="ECO:0007669"/>
    <property type="project" value="UniProtKB-KW"/>
</dbReference>
<dbReference type="AlphaFoldDB" id="A0A7Z9AU87"/>
<dbReference type="Pfam" id="PF22381">
    <property type="entry name" value="Staph_reg_Sar_Rot"/>
    <property type="match status" value="1"/>
</dbReference>
<keyword evidence="2" id="KW-0963">Cytoplasm</keyword>
<evidence type="ECO:0000256" key="6">
    <source>
        <dbReference type="ARBA" id="ARBA00046337"/>
    </source>
</evidence>
<keyword evidence="4 10" id="KW-0238">DNA-binding</keyword>
<dbReference type="SMART" id="SM00347">
    <property type="entry name" value="HTH_MARR"/>
    <property type="match status" value="1"/>
</dbReference>
<dbReference type="RefSeq" id="WP_010737620.1">
    <property type="nucleotide sequence ID" value="NZ_CABEEP010000001.1"/>
</dbReference>
<dbReference type="EMBL" id="CABEEP010000001">
    <property type="protein sequence ID" value="VTQ64266.1"/>
    <property type="molecule type" value="Genomic_DNA"/>
</dbReference>
<dbReference type="SMR" id="A0A7Z9AU87"/>
<proteinExistence type="inferred from homology"/>
<comment type="similarity">
    <text evidence="6">Belongs to the SarZ family.</text>
</comment>
<dbReference type="InterPro" id="IPR036388">
    <property type="entry name" value="WH-like_DNA-bd_sf"/>
</dbReference>
<dbReference type="InterPro" id="IPR036390">
    <property type="entry name" value="WH_DNA-bd_sf"/>
</dbReference>
<dbReference type="FunFam" id="1.10.10.10:FF:000163">
    <property type="entry name" value="MarR family transcriptional regulator"/>
    <property type="match status" value="1"/>
</dbReference>